<proteinExistence type="predicted"/>
<feature type="region of interest" description="Disordered" evidence="1">
    <location>
        <begin position="1"/>
        <end position="85"/>
    </location>
</feature>
<dbReference type="InParanoid" id="A0A067Q2K1"/>
<evidence type="ECO:0000313" key="3">
    <source>
        <dbReference type="Proteomes" id="UP000027265"/>
    </source>
</evidence>
<keyword evidence="3" id="KW-1185">Reference proteome</keyword>
<feature type="compositionally biased region" description="Polar residues" evidence="1">
    <location>
        <begin position="121"/>
        <end position="131"/>
    </location>
</feature>
<dbReference type="AlphaFoldDB" id="A0A067Q2K1"/>
<protein>
    <submittedName>
        <fullName evidence="2">Uncharacterized protein</fullName>
    </submittedName>
</protein>
<name>A0A067Q2K1_9AGAM</name>
<reference evidence="3" key="1">
    <citation type="journal article" date="2014" name="Proc. Natl. Acad. Sci. U.S.A.">
        <title>Extensive sampling of basidiomycete genomes demonstrates inadequacy of the white-rot/brown-rot paradigm for wood decay fungi.</title>
        <authorList>
            <person name="Riley R."/>
            <person name="Salamov A.A."/>
            <person name="Brown D.W."/>
            <person name="Nagy L.G."/>
            <person name="Floudas D."/>
            <person name="Held B.W."/>
            <person name="Levasseur A."/>
            <person name="Lombard V."/>
            <person name="Morin E."/>
            <person name="Otillar R."/>
            <person name="Lindquist E.A."/>
            <person name="Sun H."/>
            <person name="LaButti K.M."/>
            <person name="Schmutz J."/>
            <person name="Jabbour D."/>
            <person name="Luo H."/>
            <person name="Baker S.E."/>
            <person name="Pisabarro A.G."/>
            <person name="Walton J.D."/>
            <person name="Blanchette R.A."/>
            <person name="Henrissat B."/>
            <person name="Martin F."/>
            <person name="Cullen D."/>
            <person name="Hibbett D.S."/>
            <person name="Grigoriev I.V."/>
        </authorList>
    </citation>
    <scope>NUCLEOTIDE SEQUENCE [LARGE SCALE GENOMIC DNA]</scope>
    <source>
        <strain evidence="3">MUCL 33604</strain>
    </source>
</reference>
<evidence type="ECO:0000313" key="2">
    <source>
        <dbReference type="EMBL" id="KDQ60365.1"/>
    </source>
</evidence>
<dbReference type="Proteomes" id="UP000027265">
    <property type="component" value="Unassembled WGS sequence"/>
</dbReference>
<sequence length="181" mass="19454">MSKEAMTSGRHNDFVGSDASAGRIPGAEKATSGHYYNAVFPKEPAKAEQHTVTAPENQPRKLEAFMPPPTGRDRPPVHDVGPSADQIRAVQAAELRQKAEQIRAGDDVVVDTDPWAERTTAGDTMTGATSQDVHKGLGHPGSGMTSKEVHHDGMGHRKRQGLGTDQHGSANQMPRDESPDY</sequence>
<accession>A0A067Q2K1</accession>
<dbReference type="EMBL" id="KL197714">
    <property type="protein sequence ID" value="KDQ60365.1"/>
    <property type="molecule type" value="Genomic_DNA"/>
</dbReference>
<evidence type="ECO:0000256" key="1">
    <source>
        <dbReference type="SAM" id="MobiDB-lite"/>
    </source>
</evidence>
<dbReference type="HOGENOM" id="CLU_129410_0_0_1"/>
<feature type="region of interest" description="Disordered" evidence="1">
    <location>
        <begin position="98"/>
        <end position="181"/>
    </location>
</feature>
<organism evidence="2 3">
    <name type="scientific">Jaapia argillacea MUCL 33604</name>
    <dbReference type="NCBI Taxonomy" id="933084"/>
    <lineage>
        <taxon>Eukaryota</taxon>
        <taxon>Fungi</taxon>
        <taxon>Dikarya</taxon>
        <taxon>Basidiomycota</taxon>
        <taxon>Agaricomycotina</taxon>
        <taxon>Agaricomycetes</taxon>
        <taxon>Agaricomycetidae</taxon>
        <taxon>Jaapiales</taxon>
        <taxon>Jaapiaceae</taxon>
        <taxon>Jaapia</taxon>
    </lineage>
</organism>
<gene>
    <name evidence="2" type="ORF">JAAARDRAFT_46089</name>
</gene>
<dbReference type="OrthoDB" id="3260716at2759"/>